<keyword evidence="11" id="KW-1185">Reference proteome</keyword>
<feature type="disulfide bond" evidence="6">
    <location>
        <begin position="103"/>
        <end position="110"/>
    </location>
</feature>
<evidence type="ECO:0000313" key="10">
    <source>
        <dbReference type="EMBL" id="KAI6657366.1"/>
    </source>
</evidence>
<keyword evidence="3 7" id="KW-0064">Aspartyl protease</keyword>
<dbReference type="PANTHER" id="PTHR47966">
    <property type="entry name" value="BETA-SITE APP-CLEAVING ENZYME, ISOFORM A-RELATED"/>
    <property type="match status" value="1"/>
</dbReference>
<dbReference type="EMBL" id="JAKMXF010000111">
    <property type="protein sequence ID" value="KAI6657366.1"/>
    <property type="molecule type" value="Genomic_DNA"/>
</dbReference>
<feature type="active site" evidence="5">
    <location>
        <position position="275"/>
    </location>
</feature>
<feature type="disulfide bond" evidence="6">
    <location>
        <begin position="310"/>
        <end position="343"/>
    </location>
</feature>
<evidence type="ECO:0000256" key="2">
    <source>
        <dbReference type="ARBA" id="ARBA00022670"/>
    </source>
</evidence>
<dbReference type="GO" id="GO:0006508">
    <property type="term" value="P:proteolysis"/>
    <property type="evidence" value="ECO:0007669"/>
    <property type="project" value="UniProtKB-KW"/>
</dbReference>
<dbReference type="PANTHER" id="PTHR47966:SF51">
    <property type="entry name" value="BETA-SITE APP-CLEAVING ENZYME, ISOFORM A-RELATED"/>
    <property type="match status" value="1"/>
</dbReference>
<feature type="active site" evidence="5">
    <location>
        <position position="90"/>
    </location>
</feature>
<evidence type="ECO:0000256" key="4">
    <source>
        <dbReference type="ARBA" id="ARBA00022801"/>
    </source>
</evidence>
<dbReference type="PROSITE" id="PS51767">
    <property type="entry name" value="PEPTIDASE_A1"/>
    <property type="match status" value="1"/>
</dbReference>
<dbReference type="Proteomes" id="UP001165289">
    <property type="component" value="Unassembled WGS sequence"/>
</dbReference>
<dbReference type="InterPro" id="IPR033121">
    <property type="entry name" value="PEPTIDASE_A1"/>
</dbReference>
<keyword evidence="2 7" id="KW-0645">Protease</keyword>
<keyword evidence="8" id="KW-0732">Signal</keyword>
<evidence type="ECO:0000259" key="9">
    <source>
        <dbReference type="PROSITE" id="PS51767"/>
    </source>
</evidence>
<evidence type="ECO:0000256" key="1">
    <source>
        <dbReference type="ARBA" id="ARBA00007447"/>
    </source>
</evidence>
<dbReference type="Gene3D" id="2.40.70.10">
    <property type="entry name" value="Acid Proteases"/>
    <property type="match status" value="2"/>
</dbReference>
<keyword evidence="4 7" id="KW-0378">Hydrolase</keyword>
<keyword evidence="6" id="KW-1015">Disulfide bond</keyword>
<proteinExistence type="inferred from homology"/>
<dbReference type="InterPro" id="IPR001461">
    <property type="entry name" value="Aspartic_peptidase_A1"/>
</dbReference>
<feature type="domain" description="Peptidase A1" evidence="9">
    <location>
        <begin position="72"/>
        <end position="383"/>
    </location>
</feature>
<dbReference type="InterPro" id="IPR001969">
    <property type="entry name" value="Aspartic_peptidase_AS"/>
</dbReference>
<sequence>MKGLIFLSLLLAVVVINSEQIGDGVFTQKLDRHYLLKDTTILEFANRQISYLRMKYLGDGNVTLKNYDNAQYTMPIEIGTPPQKFNVIPDTGSSNLWVYSKECKIFEVACLEKNKYDSGASSSYIKNGTDFKIEYGSGTVSGFVSGDNVNLTGNLVAKKQLFGEVTHAPIQFGAFKSDGILGLAFVAISVNHITPVFNTLLDQGTIKDPVFGFYLNRDLDSNIGGVLSLGGTDPAHINGGCTQSKLINKSWWYFQMDNVNSKYCHSKSDCTAIADTGTSLLIGPPAAIKDINENIIKGKAVPGGLYIVNCSTISSLPPIIFQLQNNVKALDPDFYILKFGNECISGFHGMDLGENNPAWILGDVFIGQFPTIFNMKDEIVTFCDLKK</sequence>
<reference evidence="10 11" key="1">
    <citation type="journal article" date="2023" name="BMC Biol.">
        <title>The compact genome of the sponge Oopsacas minuta (Hexactinellida) is lacking key metazoan core genes.</title>
        <authorList>
            <person name="Santini S."/>
            <person name="Schenkelaars Q."/>
            <person name="Jourda C."/>
            <person name="Duchesne M."/>
            <person name="Belahbib H."/>
            <person name="Rocher C."/>
            <person name="Selva M."/>
            <person name="Riesgo A."/>
            <person name="Vervoort M."/>
            <person name="Leys S.P."/>
            <person name="Kodjabachian L."/>
            <person name="Le Bivic A."/>
            <person name="Borchiellini C."/>
            <person name="Claverie J.M."/>
            <person name="Renard E."/>
        </authorList>
    </citation>
    <scope>NUCLEOTIDE SEQUENCE [LARGE SCALE GENOMIC DNA]</scope>
    <source>
        <strain evidence="10">SPO-2</strain>
    </source>
</reference>
<dbReference type="Gene3D" id="2.60.40.1960">
    <property type="match status" value="1"/>
</dbReference>
<dbReference type="Pfam" id="PF00026">
    <property type="entry name" value="Asp"/>
    <property type="match status" value="1"/>
</dbReference>
<evidence type="ECO:0000256" key="8">
    <source>
        <dbReference type="SAM" id="SignalP"/>
    </source>
</evidence>
<dbReference type="GO" id="GO:0004190">
    <property type="term" value="F:aspartic-type endopeptidase activity"/>
    <property type="evidence" value="ECO:0007669"/>
    <property type="project" value="UniProtKB-KW"/>
</dbReference>
<evidence type="ECO:0000256" key="7">
    <source>
        <dbReference type="RuleBase" id="RU000454"/>
    </source>
</evidence>
<evidence type="ECO:0000313" key="11">
    <source>
        <dbReference type="Proteomes" id="UP001165289"/>
    </source>
</evidence>
<organism evidence="10 11">
    <name type="scientific">Oopsacas minuta</name>
    <dbReference type="NCBI Taxonomy" id="111878"/>
    <lineage>
        <taxon>Eukaryota</taxon>
        <taxon>Metazoa</taxon>
        <taxon>Porifera</taxon>
        <taxon>Hexactinellida</taxon>
        <taxon>Hexasterophora</taxon>
        <taxon>Lyssacinosida</taxon>
        <taxon>Leucopsacidae</taxon>
        <taxon>Oopsacas</taxon>
    </lineage>
</organism>
<evidence type="ECO:0000256" key="3">
    <source>
        <dbReference type="ARBA" id="ARBA00022750"/>
    </source>
</evidence>
<name>A0AAV7K7V1_9METZ</name>
<comment type="similarity">
    <text evidence="1 7">Belongs to the peptidase A1 family.</text>
</comment>
<evidence type="ECO:0000256" key="5">
    <source>
        <dbReference type="PIRSR" id="PIRSR601461-1"/>
    </source>
</evidence>
<dbReference type="SUPFAM" id="SSF50630">
    <property type="entry name" value="Acid proteases"/>
    <property type="match status" value="1"/>
</dbReference>
<dbReference type="FunFam" id="2.40.70.10:FF:000115">
    <property type="entry name" value="Lysosomal aspartic protease"/>
    <property type="match status" value="1"/>
</dbReference>
<dbReference type="AlphaFoldDB" id="A0AAV7K7V1"/>
<dbReference type="PROSITE" id="PS00141">
    <property type="entry name" value="ASP_PROTEASE"/>
    <property type="match status" value="1"/>
</dbReference>
<comment type="caution">
    <text evidence="10">The sequence shown here is derived from an EMBL/GenBank/DDBJ whole genome shotgun (WGS) entry which is preliminary data.</text>
</comment>
<dbReference type="PRINTS" id="PR00792">
    <property type="entry name" value="PEPSIN"/>
</dbReference>
<accession>A0AAV7K7V1</accession>
<protein>
    <submittedName>
        <fullName evidence="10">Cathepsin D</fullName>
    </submittedName>
</protein>
<feature type="chain" id="PRO_5043922218" evidence="8">
    <location>
        <begin position="19"/>
        <end position="387"/>
    </location>
</feature>
<dbReference type="InterPro" id="IPR021109">
    <property type="entry name" value="Peptidase_aspartic_dom_sf"/>
</dbReference>
<gene>
    <name evidence="10" type="ORF">LOD99_114</name>
</gene>
<evidence type="ECO:0000256" key="6">
    <source>
        <dbReference type="PIRSR" id="PIRSR601461-2"/>
    </source>
</evidence>
<feature type="signal peptide" evidence="8">
    <location>
        <begin position="1"/>
        <end position="18"/>
    </location>
</feature>